<dbReference type="GO" id="GO:0042273">
    <property type="term" value="P:ribosomal large subunit biogenesis"/>
    <property type="evidence" value="ECO:0007669"/>
    <property type="project" value="TreeGrafter"/>
</dbReference>
<accession>A0A1V2LUF1</accession>
<feature type="region of interest" description="Disordered" evidence="10">
    <location>
        <begin position="14"/>
        <end position="115"/>
    </location>
</feature>
<evidence type="ECO:0000256" key="1">
    <source>
        <dbReference type="ARBA" id="ARBA00004604"/>
    </source>
</evidence>
<dbReference type="Gene3D" id="3.40.50.150">
    <property type="entry name" value="Vaccinia Virus protein VP39"/>
    <property type="match status" value="1"/>
</dbReference>
<dbReference type="AlphaFoldDB" id="A0A1V2LUF1"/>
<evidence type="ECO:0000256" key="6">
    <source>
        <dbReference type="ARBA" id="ARBA00022691"/>
    </source>
</evidence>
<keyword evidence="6 9" id="KW-0949">S-adenosyl-L-methionine</keyword>
<organism evidence="11 12">
    <name type="scientific">Pichia kudriavzevii</name>
    <name type="common">Yeast</name>
    <name type="synonym">Issatchenkia orientalis</name>
    <dbReference type="NCBI Taxonomy" id="4909"/>
    <lineage>
        <taxon>Eukaryota</taxon>
        <taxon>Fungi</taxon>
        <taxon>Dikarya</taxon>
        <taxon>Ascomycota</taxon>
        <taxon>Saccharomycotina</taxon>
        <taxon>Pichiomycetes</taxon>
        <taxon>Pichiales</taxon>
        <taxon>Pichiaceae</taxon>
        <taxon>Pichia</taxon>
    </lineage>
</organism>
<comment type="function">
    <text evidence="9">S-adenosyl-L-methionine-dependent methyltransferase that specifically methylates the N(1) position of adenine in helix 25.1 in 25S rRNA. Required both for ribosomal 40S and 60S subunits biogenesis. Required for efficient pre-rRNA cleavage at site A2.</text>
</comment>
<dbReference type="InterPro" id="IPR042036">
    <property type="entry name" value="RRP8_N"/>
</dbReference>
<dbReference type="VEuPathDB" id="FungiDB:C5L36_0E02480"/>
<evidence type="ECO:0000313" key="11">
    <source>
        <dbReference type="EMBL" id="ONH77823.1"/>
    </source>
</evidence>
<dbReference type="PANTHER" id="PTHR12787">
    <property type="entry name" value="RIBOSOMAL RNA-PROCESSING PROTEIN 8"/>
    <property type="match status" value="1"/>
</dbReference>
<dbReference type="InterPro" id="IPR029063">
    <property type="entry name" value="SAM-dependent_MTases_sf"/>
</dbReference>
<dbReference type="GO" id="GO:0005730">
    <property type="term" value="C:nucleolus"/>
    <property type="evidence" value="ECO:0007669"/>
    <property type="project" value="UniProtKB-SubCell"/>
</dbReference>
<keyword evidence="7 9" id="KW-0539">Nucleus</keyword>
<dbReference type="GO" id="GO:0016433">
    <property type="term" value="F:rRNA (adenine) methyltransferase activity"/>
    <property type="evidence" value="ECO:0007669"/>
    <property type="project" value="TreeGrafter"/>
</dbReference>
<evidence type="ECO:0000256" key="8">
    <source>
        <dbReference type="ARBA" id="ARBA00076672"/>
    </source>
</evidence>
<evidence type="ECO:0000256" key="3">
    <source>
        <dbReference type="ARBA" id="ARBA00022552"/>
    </source>
</evidence>
<dbReference type="Gene3D" id="1.10.10.2150">
    <property type="entry name" value="Ribosomal RNA-processing protein 8, N-terminal domain"/>
    <property type="match status" value="1"/>
</dbReference>
<name>A0A1V2LUF1_PICKU</name>
<evidence type="ECO:0000313" key="12">
    <source>
        <dbReference type="Proteomes" id="UP000189274"/>
    </source>
</evidence>
<feature type="compositionally biased region" description="Basic and acidic residues" evidence="10">
    <location>
        <begin position="90"/>
        <end position="100"/>
    </location>
</feature>
<evidence type="ECO:0000256" key="2">
    <source>
        <dbReference type="ARBA" id="ARBA00006301"/>
    </source>
</evidence>
<feature type="compositionally biased region" description="Basic residues" evidence="10">
    <location>
        <begin position="14"/>
        <end position="25"/>
    </location>
</feature>
<keyword evidence="5 9" id="KW-0808">Transferase</keyword>
<dbReference type="InterPro" id="IPR007823">
    <property type="entry name" value="RRP8"/>
</dbReference>
<dbReference type="FunFam" id="1.10.10.2150:FF:000001">
    <property type="entry name" value="Ribosomal RNA-processing protein 8"/>
    <property type="match status" value="1"/>
</dbReference>
<evidence type="ECO:0000256" key="9">
    <source>
        <dbReference type="RuleBase" id="RU365074"/>
    </source>
</evidence>
<dbReference type="EMBL" id="MQVM01000001">
    <property type="protein sequence ID" value="ONH77823.1"/>
    <property type="molecule type" value="Genomic_DNA"/>
</dbReference>
<feature type="compositionally biased region" description="Basic and acidic residues" evidence="10">
    <location>
        <begin position="64"/>
        <end position="79"/>
    </location>
</feature>
<evidence type="ECO:0000256" key="7">
    <source>
        <dbReference type="ARBA" id="ARBA00023242"/>
    </source>
</evidence>
<reference evidence="12" key="1">
    <citation type="journal article" date="2017" name="Genome Announc.">
        <title>Genome sequences of Cyberlindnera fabianii 65, Pichia kudriavzevii 129, and Saccharomyces cerevisiae 131 isolated from fermented masau fruits in Zimbabwe.</title>
        <authorList>
            <person name="van Rijswijck I.M.H."/>
            <person name="Derks M.F.L."/>
            <person name="Abee T."/>
            <person name="de Ridder D."/>
            <person name="Smid E.J."/>
        </authorList>
    </citation>
    <scope>NUCLEOTIDE SEQUENCE [LARGE SCALE GENOMIC DNA]</scope>
    <source>
        <strain evidence="12">129</strain>
    </source>
</reference>
<dbReference type="SUPFAM" id="SSF53335">
    <property type="entry name" value="S-adenosyl-L-methionine-dependent methyltransferases"/>
    <property type="match status" value="1"/>
</dbReference>
<evidence type="ECO:0000256" key="5">
    <source>
        <dbReference type="ARBA" id="ARBA00022679"/>
    </source>
</evidence>
<comment type="similarity">
    <text evidence="2 9">Belongs to the methyltransferase superfamily. RRP8 family.</text>
</comment>
<sequence>MLFEVEGWGLEKKKVKKSVGKKRRFRESEEEVTDEASKLGLAVPKQKKEKKEKKEKKDKKDKKDRKERVELEEKVEAGGKTRPGPGSNSSKEEVVEERPSKRVQTLPPAYGDDIDASKLTPLQRKMLNKLSGSRFRWINEQLYTTDSKSALEMIQRQPELYEEYHKGFASQVESWPENPVDVLTRKLVYKGVQKMTNAPGGLLGVDDHGGKTVVVADMGCGEAALAINVDNFMQEYKRDGQNALKKFKKKFGHGAEVNLKNRKLAIKVHSFDLKKINDKITVADIKNVPLPNASVTVAIFCLSLMGTNFLDFIAEAERILVPNGELWITEIKSRLVDSNGGTFVNAIEGLGFKLRSKDDKNKMFTQFEFYKSDKKKAKFESRSHARGESTESEWLLKPCIYKRR</sequence>
<keyword evidence="4 9" id="KW-0489">Methyltransferase</keyword>
<keyword evidence="3 9" id="KW-0698">rRNA processing</keyword>
<dbReference type="Proteomes" id="UP000189274">
    <property type="component" value="Unassembled WGS sequence"/>
</dbReference>
<gene>
    <name evidence="11" type="ORF">BOH78_0137</name>
</gene>
<evidence type="ECO:0000256" key="10">
    <source>
        <dbReference type="SAM" id="MobiDB-lite"/>
    </source>
</evidence>
<comment type="subcellular location">
    <subcellularLocation>
        <location evidence="1 9">Nucleus</location>
        <location evidence="1 9">Nucleolus</location>
    </subcellularLocation>
</comment>
<dbReference type="PANTHER" id="PTHR12787:SF0">
    <property type="entry name" value="RIBOSOMAL RNA-PROCESSING PROTEIN 8"/>
    <property type="match status" value="1"/>
</dbReference>
<comment type="caution">
    <text evidence="11">The sequence shown here is derived from an EMBL/GenBank/DDBJ whole genome shotgun (WGS) entry which is preliminary data.</text>
</comment>
<dbReference type="Pfam" id="PF05148">
    <property type="entry name" value="Methyltransf_8"/>
    <property type="match status" value="2"/>
</dbReference>
<protein>
    <recommendedName>
        <fullName evidence="8 9">Ribosomal RNA-processing protein 8</fullName>
        <ecNumber evidence="9">2.1.1.-</ecNumber>
    </recommendedName>
</protein>
<proteinExistence type="inferred from homology"/>
<feature type="compositionally biased region" description="Basic residues" evidence="10">
    <location>
        <begin position="45"/>
        <end position="63"/>
    </location>
</feature>
<dbReference type="EC" id="2.1.1.-" evidence="9"/>
<evidence type="ECO:0000256" key="4">
    <source>
        <dbReference type="ARBA" id="ARBA00022603"/>
    </source>
</evidence>